<dbReference type="RefSeq" id="WP_033427304.1">
    <property type="nucleotide sequence ID" value="NZ_CP034550.1"/>
</dbReference>
<keyword evidence="1" id="KW-1133">Transmembrane helix</keyword>
<dbReference type="Proteomes" id="UP000325787">
    <property type="component" value="Chromosome"/>
</dbReference>
<evidence type="ECO:0000313" key="3">
    <source>
        <dbReference type="Proteomes" id="UP000325787"/>
    </source>
</evidence>
<gene>
    <name evidence="2" type="ORF">EKG83_12845</name>
</gene>
<keyword evidence="1" id="KW-0812">Transmembrane</keyword>
<evidence type="ECO:0000313" key="2">
    <source>
        <dbReference type="EMBL" id="QFZ18250.1"/>
    </source>
</evidence>
<dbReference type="AlphaFoldDB" id="A0A5Q0GXN6"/>
<dbReference type="KEGG" id="ssyi:EKG83_12845"/>
<feature type="transmembrane region" description="Helical" evidence="1">
    <location>
        <begin position="98"/>
        <end position="116"/>
    </location>
</feature>
<feature type="transmembrane region" description="Helical" evidence="1">
    <location>
        <begin position="39"/>
        <end position="60"/>
    </location>
</feature>
<feature type="transmembrane region" description="Helical" evidence="1">
    <location>
        <begin position="12"/>
        <end position="33"/>
    </location>
</feature>
<keyword evidence="3" id="KW-1185">Reference proteome</keyword>
<organism evidence="2 3">
    <name type="scientific">Saccharothrix syringae</name>
    <name type="common">Nocardiopsis syringae</name>
    <dbReference type="NCBI Taxonomy" id="103733"/>
    <lineage>
        <taxon>Bacteria</taxon>
        <taxon>Bacillati</taxon>
        <taxon>Actinomycetota</taxon>
        <taxon>Actinomycetes</taxon>
        <taxon>Pseudonocardiales</taxon>
        <taxon>Pseudonocardiaceae</taxon>
        <taxon>Saccharothrix</taxon>
    </lineage>
</organism>
<evidence type="ECO:0000256" key="1">
    <source>
        <dbReference type="SAM" id="Phobius"/>
    </source>
</evidence>
<keyword evidence="1" id="KW-0472">Membrane</keyword>
<protein>
    <submittedName>
        <fullName evidence="2">Uncharacterized protein</fullName>
    </submittedName>
</protein>
<sequence>MTRRVFLSNAGLWAWAVVAVAVAAAALHVWGITETPETGLFWFLTAADLVVAGTAAAHAVRWPRHAVFEPDALVLAGSRVPYDAITAVRVGSVSAKPFWLAFWLPNSLLVGLVVALRDPAGFTRDVVEVDTARERFRARWRSPGLRRAFLDALHAARPDVEPSHDLDGGHPARDRTPRLGVPGGLLACALSVWAVAAGLLSLQLADRSTYHGPYPTEATSAALRSLTSEFRDYEALPGVPVDLRTQRCDRTNPLLGPSPDVVELHLVLESHDLPEADADAVEARIRQDADMDPDTYLTSVDRVSGVSLHIPASSRLSVWVSTGCVAVEDAERLGGDLRALAAALGAGR</sequence>
<proteinExistence type="predicted"/>
<dbReference type="EMBL" id="CP034550">
    <property type="protein sequence ID" value="QFZ18250.1"/>
    <property type="molecule type" value="Genomic_DNA"/>
</dbReference>
<accession>A0A5Q0GXN6</accession>
<dbReference type="OrthoDB" id="3679571at2"/>
<feature type="transmembrane region" description="Helical" evidence="1">
    <location>
        <begin position="179"/>
        <end position="202"/>
    </location>
</feature>
<name>A0A5Q0GXN6_SACSY</name>
<reference evidence="3" key="1">
    <citation type="journal article" date="2021" name="Curr. Microbiol.">
        <title>Complete genome of nocamycin-producing strain Saccharothrix syringae NRRL B-16468 reveals the biosynthetic potential for secondary metabolites.</title>
        <authorList>
            <person name="Mo X."/>
            <person name="Yang S."/>
        </authorList>
    </citation>
    <scope>NUCLEOTIDE SEQUENCE [LARGE SCALE GENOMIC DNA]</scope>
    <source>
        <strain evidence="3">ATCC 51364 / DSM 43886 / JCM 6844 / KCTC 9398 / NBRC 14523 / NRRL B-16468 / INA 2240</strain>
    </source>
</reference>